<name>A0AAN7XMU6_ELEMC</name>
<feature type="compositionally biased region" description="Low complexity" evidence="1">
    <location>
        <begin position="28"/>
        <end position="40"/>
    </location>
</feature>
<protein>
    <submittedName>
        <fullName evidence="2">Uncharacterized protein</fullName>
    </submittedName>
</protein>
<dbReference type="PANTHER" id="PTHR22774">
    <property type="entry name" value="CHOREIN N-TERMINAL DOMAIN-CONTAINING PROTEIN"/>
    <property type="match status" value="1"/>
</dbReference>
<proteinExistence type="predicted"/>
<evidence type="ECO:0000256" key="1">
    <source>
        <dbReference type="SAM" id="MobiDB-lite"/>
    </source>
</evidence>
<sequence>MDSEFGTESMRPNNTGSLGSPAPGTEGGSSADLSSSLSQSIEDVSQDMSSVLLLVLTGTACTMEVKGEDQVVAVEAQNLVPVQMGNIQVSDLLAGLVQAPVLPAQDRPGVRGSPVVCMRAEMGPSAARHSGQAESLGFTEMRVQNCKVELLSSTVTNIGPFLEDEFSAEGQPMKLHMSNITVTLKDDSPKIYPTAPQPVPASFIVDQLLLERCEDGTMRLKLTVQTLKPQPVLLWRPQTAQTVPTLFNSKARNKPWNPSSPRPRRSHTGPQRKRATPSGSQEA</sequence>
<reference evidence="2 3" key="1">
    <citation type="journal article" date="2023" name="Genes (Basel)">
        <title>Chromosome-Level Genome Assembly and Circadian Gene Repertoire of the Patagonia Blennie Eleginops maclovinus-The Closest Ancestral Proxy of Antarctic Cryonotothenioids.</title>
        <authorList>
            <person name="Cheng C.C."/>
            <person name="Rivera-Colon A.G."/>
            <person name="Minhas B.F."/>
            <person name="Wilson L."/>
            <person name="Rayamajhi N."/>
            <person name="Vargas-Chacoff L."/>
            <person name="Catchen J.M."/>
        </authorList>
    </citation>
    <scope>NUCLEOTIDE SEQUENCE [LARGE SCALE GENOMIC DNA]</scope>
    <source>
        <strain evidence="2">JMC-PN-2008</strain>
    </source>
</reference>
<reference evidence="2 3" key="2">
    <citation type="journal article" date="2023" name="Mol. Biol. Evol.">
        <title>Genomics of Secondarily Temperate Adaptation in the Only Non-Antarctic Icefish.</title>
        <authorList>
            <person name="Rivera-Colon A.G."/>
            <person name="Rayamajhi N."/>
            <person name="Minhas B.F."/>
            <person name="Madrigal G."/>
            <person name="Bilyk K.T."/>
            <person name="Yoon V."/>
            <person name="Hune M."/>
            <person name="Gregory S."/>
            <person name="Cheng C.H.C."/>
            <person name="Catchen J.M."/>
        </authorList>
    </citation>
    <scope>NUCLEOTIDE SEQUENCE [LARGE SCALE GENOMIC DNA]</scope>
    <source>
        <strain evidence="2">JMC-PN-2008</strain>
    </source>
</reference>
<keyword evidence="3" id="KW-1185">Reference proteome</keyword>
<organism evidence="2 3">
    <name type="scientific">Eleginops maclovinus</name>
    <name type="common">Patagonian blennie</name>
    <name type="synonym">Eleginus maclovinus</name>
    <dbReference type="NCBI Taxonomy" id="56733"/>
    <lineage>
        <taxon>Eukaryota</taxon>
        <taxon>Metazoa</taxon>
        <taxon>Chordata</taxon>
        <taxon>Craniata</taxon>
        <taxon>Vertebrata</taxon>
        <taxon>Euteleostomi</taxon>
        <taxon>Actinopterygii</taxon>
        <taxon>Neopterygii</taxon>
        <taxon>Teleostei</taxon>
        <taxon>Neoteleostei</taxon>
        <taxon>Acanthomorphata</taxon>
        <taxon>Eupercaria</taxon>
        <taxon>Perciformes</taxon>
        <taxon>Notothenioidei</taxon>
        <taxon>Eleginopidae</taxon>
        <taxon>Eleginops</taxon>
    </lineage>
</organism>
<dbReference type="PANTHER" id="PTHR22774:SF15">
    <property type="entry name" value="BRIDGE-LIKE LIPID TRANSFER PROTEIN FAMILY MEMBER 3A"/>
    <property type="match status" value="1"/>
</dbReference>
<gene>
    <name evidence="2" type="ORF">PBY51_000874</name>
</gene>
<accession>A0AAN7XMU6</accession>
<feature type="compositionally biased region" description="Basic residues" evidence="1">
    <location>
        <begin position="262"/>
        <end position="275"/>
    </location>
</feature>
<dbReference type="InterPro" id="IPR026728">
    <property type="entry name" value="BLTP3A/B"/>
</dbReference>
<dbReference type="AlphaFoldDB" id="A0AAN7XMU6"/>
<dbReference type="Pfam" id="PF24917">
    <property type="entry name" value="BLTP3A_B"/>
    <property type="match status" value="1"/>
</dbReference>
<dbReference type="EMBL" id="JAUZQC010000011">
    <property type="protein sequence ID" value="KAK5863882.1"/>
    <property type="molecule type" value="Genomic_DNA"/>
</dbReference>
<dbReference type="Proteomes" id="UP001346869">
    <property type="component" value="Unassembled WGS sequence"/>
</dbReference>
<evidence type="ECO:0000313" key="3">
    <source>
        <dbReference type="Proteomes" id="UP001346869"/>
    </source>
</evidence>
<feature type="region of interest" description="Disordered" evidence="1">
    <location>
        <begin position="1"/>
        <end position="40"/>
    </location>
</feature>
<comment type="caution">
    <text evidence="2">The sequence shown here is derived from an EMBL/GenBank/DDBJ whole genome shotgun (WGS) entry which is preliminary data.</text>
</comment>
<feature type="region of interest" description="Disordered" evidence="1">
    <location>
        <begin position="244"/>
        <end position="283"/>
    </location>
</feature>
<evidence type="ECO:0000313" key="2">
    <source>
        <dbReference type="EMBL" id="KAK5863882.1"/>
    </source>
</evidence>